<evidence type="ECO:0000256" key="2">
    <source>
        <dbReference type="ARBA" id="ARBA00023136"/>
    </source>
</evidence>
<reference evidence="6" key="1">
    <citation type="journal article" date="2013" name="Genome Announc.">
        <title>Genome sequence of the food spoilage yeast Zygosaccharomyces bailii CLIB 213(T).</title>
        <authorList>
            <person name="Galeote V."/>
            <person name="Bigey F."/>
            <person name="Devillers H."/>
            <person name="Neuveglise C."/>
            <person name="Dequin S."/>
        </authorList>
    </citation>
    <scope>NUCLEOTIDE SEQUENCE [LARGE SCALE GENOMIC DNA]</scope>
    <source>
        <strain evidence="6">CLIB 213 / ATCC 58445 / CBS 680 / CCRC 21525 / NBRC 1098 / NCYC 1416 / NRRL Y-2227</strain>
    </source>
</reference>
<keyword evidence="6" id="KW-1185">Reference proteome</keyword>
<organism evidence="5 6">
    <name type="scientific">Zygosaccharomyces bailii (strain CLIB 213 / ATCC 58445 / CBS 680 / BCRC 21525 / NBRC 1098 / NCYC 1416 / NRRL Y-2227)</name>
    <dbReference type="NCBI Taxonomy" id="1333698"/>
    <lineage>
        <taxon>Eukaryota</taxon>
        <taxon>Fungi</taxon>
        <taxon>Dikarya</taxon>
        <taxon>Ascomycota</taxon>
        <taxon>Saccharomycotina</taxon>
        <taxon>Saccharomycetes</taxon>
        <taxon>Saccharomycetales</taxon>
        <taxon>Saccharomycetaceae</taxon>
        <taxon>Zygosaccharomyces</taxon>
    </lineage>
</organism>
<dbReference type="AlphaFoldDB" id="A0A8J2TC64"/>
<dbReference type="GO" id="GO:0005778">
    <property type="term" value="C:peroxisomal membrane"/>
    <property type="evidence" value="ECO:0007669"/>
    <property type="project" value="UniProtKB-SubCell"/>
</dbReference>
<dbReference type="Pfam" id="PF05648">
    <property type="entry name" value="PEX11"/>
    <property type="match status" value="1"/>
</dbReference>
<evidence type="ECO:0000256" key="3">
    <source>
        <dbReference type="ARBA" id="ARBA00023140"/>
    </source>
</evidence>
<proteinExistence type="predicted"/>
<dbReference type="EMBL" id="HG316463">
    <property type="protein sequence ID" value="CDF91281.1"/>
    <property type="molecule type" value="Genomic_DNA"/>
</dbReference>
<keyword evidence="2" id="KW-0472">Membrane</keyword>
<dbReference type="Proteomes" id="UP000019375">
    <property type="component" value="Unassembled WGS sequence"/>
</dbReference>
<evidence type="ECO:0000256" key="4">
    <source>
        <dbReference type="ARBA" id="ARBA00046271"/>
    </source>
</evidence>
<protein>
    <submittedName>
        <fullName evidence="5">ZYBA0S10-03796g1_1</fullName>
    </submittedName>
</protein>
<sequence>MSESPIIMEEKAGPVAEKELTVTLAPPTKHVVRNLEILEYLIGTVAGTDKIAKVAKYTLDVIKRIVSSCPHSILARIASLIPKFDAKATYASTSLSTYRYILRFGYTPFVLSKLLGKLHASLIEPSRAQKIWNNEESLGQLVDLYYGIFDELDTLYRLRIWQNPSLYDKVVKHECWAWQISIMLGLKKNWLKLQQTKSQITKLEVQRRVSKHAIQLSANLQSGGASPDSVVRQQLLQDLNKNKEGLKKERETERQLSELRHRKLVTCLDIARLSFDCAANCTDIFNISAPAYSYSVLSLGSGTVGLFKMWINAAQELSAQ</sequence>
<evidence type="ECO:0000256" key="1">
    <source>
        <dbReference type="ARBA" id="ARBA00022593"/>
    </source>
</evidence>
<name>A0A8J2TC64_ZYGB2</name>
<dbReference type="GO" id="GO:0016559">
    <property type="term" value="P:peroxisome fission"/>
    <property type="evidence" value="ECO:0007669"/>
    <property type="project" value="InterPro"/>
</dbReference>
<keyword evidence="1" id="KW-0962">Peroxisome biogenesis</keyword>
<evidence type="ECO:0000313" key="5">
    <source>
        <dbReference type="EMBL" id="CDF91281.1"/>
    </source>
</evidence>
<evidence type="ECO:0000313" key="6">
    <source>
        <dbReference type="Proteomes" id="UP000019375"/>
    </source>
</evidence>
<accession>A0A8J2TC64</accession>
<comment type="subcellular location">
    <subcellularLocation>
        <location evidence="4">Peroxisome membrane</location>
    </subcellularLocation>
</comment>
<dbReference type="OrthoDB" id="411017at2759"/>
<gene>
    <name evidence="5" type="ORF">BN860_03796g</name>
</gene>
<dbReference type="PANTHER" id="PTHR12652:SF50">
    <property type="entry name" value="PEROXIN 11"/>
    <property type="match status" value="1"/>
</dbReference>
<dbReference type="PANTHER" id="PTHR12652">
    <property type="entry name" value="PEROXISOMAL BIOGENESIS FACTOR 11"/>
    <property type="match status" value="1"/>
</dbReference>
<keyword evidence="3" id="KW-0576">Peroxisome</keyword>
<dbReference type="InterPro" id="IPR008733">
    <property type="entry name" value="PEX11"/>
</dbReference>